<accession>A0AC61QQN0</accession>
<evidence type="ECO:0000313" key="1">
    <source>
        <dbReference type="EMBL" id="TGX82325.1"/>
    </source>
</evidence>
<gene>
    <name evidence="1" type="ORF">E5358_07195</name>
</gene>
<evidence type="ECO:0000313" key="2">
    <source>
        <dbReference type="Proteomes" id="UP000308886"/>
    </source>
</evidence>
<dbReference type="EMBL" id="SRZC01000010">
    <property type="protein sequence ID" value="TGX82325.1"/>
    <property type="molecule type" value="Genomic_DNA"/>
</dbReference>
<comment type="caution">
    <text evidence="1">The sequence shown here is derived from an EMBL/GenBank/DDBJ whole genome shotgun (WGS) entry which is preliminary data.</text>
</comment>
<dbReference type="Proteomes" id="UP000308886">
    <property type="component" value="Unassembled WGS sequence"/>
</dbReference>
<reference evidence="1" key="1">
    <citation type="submission" date="2019-04" db="EMBL/GenBank/DDBJ databases">
        <title>Microbes associate with the intestines of laboratory mice.</title>
        <authorList>
            <person name="Navarre W."/>
            <person name="Wong E."/>
            <person name="Huang K."/>
            <person name="Tropini C."/>
            <person name="Ng K."/>
            <person name="Yu B."/>
        </authorList>
    </citation>
    <scope>NUCLEOTIDE SEQUENCE</scope>
    <source>
        <strain evidence="1">NM73_A23</strain>
    </source>
</reference>
<keyword evidence="2" id="KW-1185">Reference proteome</keyword>
<protein>
    <submittedName>
        <fullName evidence="1">Helix-hairpin-helix domain-containing protein</fullName>
    </submittedName>
</protein>
<proteinExistence type="predicted"/>
<name>A0AC61QQN0_9BACT</name>
<organism evidence="1 2">
    <name type="scientific">Palleniella muris</name>
    <dbReference type="NCBI Taxonomy" id="3038145"/>
    <lineage>
        <taxon>Bacteria</taxon>
        <taxon>Pseudomonadati</taxon>
        <taxon>Bacteroidota</taxon>
        <taxon>Bacteroidia</taxon>
        <taxon>Bacteroidales</taxon>
        <taxon>Prevotellaceae</taxon>
        <taxon>Palleniella</taxon>
    </lineage>
</organism>
<sequence length="312" mass="35871">MKNLFHILKNDRQGLLGLLVVAIAFGIFFFTRETEKAENGMTQEDMPRSEQAGKAKSGDREKEAYYAVPEKEIRLQPFDPNTADSTVLLGLGLQPWQVRSIYKYRANGGVYTCPEDFARLYGLTAKKYRQLLPYIRISDDYRPASELYSVRQKRHDHYASDRPSPTDSSQTAGTIPYPRKLQQGQTISLNLSDTIALRKVPGIGAHFARKIARYRERLGGFVSSDQLLEIEDFPESALPYLSVGNDDKIQKININTATNEQLRRHPYINYMMARQICDYRRLHGKISNIDALRLLPTFKPETIRKLRPYLTY</sequence>